<organism evidence="1 2">
    <name type="scientific">Plakobranchus ocellatus</name>
    <dbReference type="NCBI Taxonomy" id="259542"/>
    <lineage>
        <taxon>Eukaryota</taxon>
        <taxon>Metazoa</taxon>
        <taxon>Spiralia</taxon>
        <taxon>Lophotrochozoa</taxon>
        <taxon>Mollusca</taxon>
        <taxon>Gastropoda</taxon>
        <taxon>Heterobranchia</taxon>
        <taxon>Euthyneura</taxon>
        <taxon>Panpulmonata</taxon>
        <taxon>Sacoglossa</taxon>
        <taxon>Placobranchoidea</taxon>
        <taxon>Plakobranchidae</taxon>
        <taxon>Plakobranchus</taxon>
    </lineage>
</organism>
<evidence type="ECO:0000313" key="1">
    <source>
        <dbReference type="EMBL" id="GFN78816.1"/>
    </source>
</evidence>
<comment type="caution">
    <text evidence="1">The sequence shown here is derived from an EMBL/GenBank/DDBJ whole genome shotgun (WGS) entry which is preliminary data.</text>
</comment>
<gene>
    <name evidence="1" type="ORF">PoB_000532200</name>
</gene>
<sequence>MPDSVKAVAGITKRLLLIFQEVALGEPRVAHPKPAHCRLLFSAASIASPVEVFAQVWEHFMELVCSLRIPIYSAATVLVQCCYSAATVLLQCCYSAATVLLQCCYSTATVLQLETMESPK</sequence>
<proteinExistence type="predicted"/>
<reference evidence="1 2" key="1">
    <citation type="journal article" date="2021" name="Elife">
        <title>Chloroplast acquisition without the gene transfer in kleptoplastic sea slugs, Plakobranchus ocellatus.</title>
        <authorList>
            <person name="Maeda T."/>
            <person name="Takahashi S."/>
            <person name="Yoshida T."/>
            <person name="Shimamura S."/>
            <person name="Takaki Y."/>
            <person name="Nagai Y."/>
            <person name="Toyoda A."/>
            <person name="Suzuki Y."/>
            <person name="Arimoto A."/>
            <person name="Ishii H."/>
            <person name="Satoh N."/>
            <person name="Nishiyama T."/>
            <person name="Hasebe M."/>
            <person name="Maruyama T."/>
            <person name="Minagawa J."/>
            <person name="Obokata J."/>
            <person name="Shigenobu S."/>
        </authorList>
    </citation>
    <scope>NUCLEOTIDE SEQUENCE [LARGE SCALE GENOMIC DNA]</scope>
</reference>
<accession>A0AAV3Y9N1</accession>
<protein>
    <submittedName>
        <fullName evidence="1">Uncharacterized protein</fullName>
    </submittedName>
</protein>
<name>A0AAV3Y9N1_9GAST</name>
<dbReference type="EMBL" id="BLXT01000616">
    <property type="protein sequence ID" value="GFN78816.1"/>
    <property type="molecule type" value="Genomic_DNA"/>
</dbReference>
<dbReference type="AlphaFoldDB" id="A0AAV3Y9N1"/>
<evidence type="ECO:0000313" key="2">
    <source>
        <dbReference type="Proteomes" id="UP000735302"/>
    </source>
</evidence>
<dbReference type="Proteomes" id="UP000735302">
    <property type="component" value="Unassembled WGS sequence"/>
</dbReference>
<keyword evidence="2" id="KW-1185">Reference proteome</keyword>